<protein>
    <submittedName>
        <fullName evidence="2">Uncharacterized protein</fullName>
    </submittedName>
</protein>
<evidence type="ECO:0000313" key="2">
    <source>
        <dbReference type="EMBL" id="KAA6391539.1"/>
    </source>
</evidence>
<organism evidence="2 3">
    <name type="scientific">Streblomastix strix</name>
    <dbReference type="NCBI Taxonomy" id="222440"/>
    <lineage>
        <taxon>Eukaryota</taxon>
        <taxon>Metamonada</taxon>
        <taxon>Preaxostyla</taxon>
        <taxon>Oxymonadida</taxon>
        <taxon>Streblomastigidae</taxon>
        <taxon>Streblomastix</taxon>
    </lineage>
</organism>
<evidence type="ECO:0000313" key="3">
    <source>
        <dbReference type="Proteomes" id="UP000324800"/>
    </source>
</evidence>
<feature type="compositionally biased region" description="Acidic residues" evidence="1">
    <location>
        <begin position="1"/>
        <end position="13"/>
    </location>
</feature>
<proteinExistence type="predicted"/>
<dbReference type="Proteomes" id="UP000324800">
    <property type="component" value="Unassembled WGS sequence"/>
</dbReference>
<accession>A0A5J4WAY8</accession>
<gene>
    <name evidence="2" type="ORF">EZS28_012932</name>
</gene>
<comment type="caution">
    <text evidence="2">The sequence shown here is derived from an EMBL/GenBank/DDBJ whole genome shotgun (WGS) entry which is preliminary data.</text>
</comment>
<evidence type="ECO:0000256" key="1">
    <source>
        <dbReference type="SAM" id="MobiDB-lite"/>
    </source>
</evidence>
<sequence>MNTQIEQEEDMQDDIVYPVTPRPGENDAFEEPNLSQFFPPQQQVPQTQNTNPFAGANTDIDESFDFTLNILY</sequence>
<dbReference type="AlphaFoldDB" id="A0A5J4WAY8"/>
<reference evidence="2 3" key="1">
    <citation type="submission" date="2019-03" db="EMBL/GenBank/DDBJ databases">
        <title>Single cell metagenomics reveals metabolic interactions within the superorganism composed of flagellate Streblomastix strix and complex community of Bacteroidetes bacteria on its surface.</title>
        <authorList>
            <person name="Treitli S.C."/>
            <person name="Kolisko M."/>
            <person name="Husnik F."/>
            <person name="Keeling P."/>
            <person name="Hampl V."/>
        </authorList>
    </citation>
    <scope>NUCLEOTIDE SEQUENCE [LARGE SCALE GENOMIC DNA]</scope>
    <source>
        <strain evidence="2">ST1C</strain>
    </source>
</reference>
<dbReference type="EMBL" id="SNRW01002848">
    <property type="protein sequence ID" value="KAA6391539.1"/>
    <property type="molecule type" value="Genomic_DNA"/>
</dbReference>
<name>A0A5J4WAY8_9EUKA</name>
<feature type="region of interest" description="Disordered" evidence="1">
    <location>
        <begin position="1"/>
        <end position="33"/>
    </location>
</feature>